<keyword evidence="4" id="KW-0539">Nucleus</keyword>
<reference evidence="7" key="1">
    <citation type="submission" date="2021-01" db="EMBL/GenBank/DDBJ databases">
        <authorList>
            <person name="Lovell J.T."/>
            <person name="Bentley N."/>
            <person name="Bhattarai G."/>
            <person name="Jenkins J.W."/>
            <person name="Sreedasyam A."/>
            <person name="Alarcon Y."/>
            <person name="Bock C."/>
            <person name="Boston L."/>
            <person name="Carlson J."/>
            <person name="Cervantes K."/>
            <person name="Clermont K."/>
            <person name="Krom N."/>
            <person name="Kubenka K."/>
            <person name="Mamidi S."/>
            <person name="Mattison C."/>
            <person name="Monteros M."/>
            <person name="Pisani C."/>
            <person name="Plott C."/>
            <person name="Rajasekar S."/>
            <person name="Rhein H.S."/>
            <person name="Rohla C."/>
            <person name="Song M."/>
            <person name="Hilaire R.S."/>
            <person name="Shu S."/>
            <person name="Wells L."/>
            <person name="Wang X."/>
            <person name="Webber J."/>
            <person name="Heerema R.J."/>
            <person name="Klein P."/>
            <person name="Conner P."/>
            <person name="Grauke L."/>
            <person name="Grimwood J."/>
            <person name="Schmutz J."/>
            <person name="Randall J.J."/>
        </authorList>
    </citation>
    <scope>NUCLEOTIDE SEQUENCE</scope>
    <source>
        <tissue evidence="7">Leaf</tissue>
    </source>
</reference>
<dbReference type="InterPro" id="IPR011598">
    <property type="entry name" value="bHLH_dom"/>
</dbReference>
<dbReference type="GO" id="GO:0005634">
    <property type="term" value="C:nucleus"/>
    <property type="evidence" value="ECO:0007669"/>
    <property type="project" value="UniProtKB-SubCell"/>
</dbReference>
<dbReference type="GO" id="GO:0006351">
    <property type="term" value="P:DNA-templated transcription"/>
    <property type="evidence" value="ECO:0007669"/>
    <property type="project" value="InterPro"/>
</dbReference>
<protein>
    <recommendedName>
        <fullName evidence="6">BHLH domain-containing protein</fullName>
    </recommendedName>
</protein>
<proteinExistence type="predicted"/>
<feature type="compositionally biased region" description="Basic and acidic residues" evidence="5">
    <location>
        <begin position="33"/>
        <end position="42"/>
    </location>
</feature>
<dbReference type="AlphaFoldDB" id="A0A922JQ34"/>
<dbReference type="InterPro" id="IPR044295">
    <property type="entry name" value="BIM1/2/3"/>
</dbReference>
<organism evidence="7 8">
    <name type="scientific">Carya illinoinensis</name>
    <name type="common">Pecan</name>
    <dbReference type="NCBI Taxonomy" id="32201"/>
    <lineage>
        <taxon>Eukaryota</taxon>
        <taxon>Viridiplantae</taxon>
        <taxon>Streptophyta</taxon>
        <taxon>Embryophyta</taxon>
        <taxon>Tracheophyta</taxon>
        <taxon>Spermatophyta</taxon>
        <taxon>Magnoliopsida</taxon>
        <taxon>eudicotyledons</taxon>
        <taxon>Gunneridae</taxon>
        <taxon>Pentapetalae</taxon>
        <taxon>rosids</taxon>
        <taxon>fabids</taxon>
        <taxon>Fagales</taxon>
        <taxon>Juglandaceae</taxon>
        <taxon>Carya</taxon>
    </lineage>
</organism>
<dbReference type="PANTHER" id="PTHR46412">
    <property type="entry name" value="BES1-INTERACTING MYC-LIKE PROTEIN"/>
    <property type="match status" value="1"/>
</dbReference>
<name>A0A922JQ34_CARIL</name>
<feature type="region of interest" description="Disordered" evidence="5">
    <location>
        <begin position="26"/>
        <end position="59"/>
    </location>
</feature>
<feature type="domain" description="BHLH" evidence="6">
    <location>
        <begin position="44"/>
        <end position="94"/>
    </location>
</feature>
<dbReference type="CDD" id="cd11453">
    <property type="entry name" value="bHLH_AtBIM_like"/>
    <property type="match status" value="1"/>
</dbReference>
<dbReference type="EMBL" id="CM031828">
    <property type="protein sequence ID" value="KAG6716496.1"/>
    <property type="molecule type" value="Genomic_DNA"/>
</dbReference>
<evidence type="ECO:0000313" key="7">
    <source>
        <dbReference type="EMBL" id="KAG6716496.1"/>
    </source>
</evidence>
<evidence type="ECO:0000313" key="8">
    <source>
        <dbReference type="Proteomes" id="UP000811246"/>
    </source>
</evidence>
<evidence type="ECO:0000259" key="6">
    <source>
        <dbReference type="PROSITE" id="PS50888"/>
    </source>
</evidence>
<evidence type="ECO:0000256" key="2">
    <source>
        <dbReference type="ARBA" id="ARBA00023015"/>
    </source>
</evidence>
<gene>
    <name evidence="7" type="ORF">I3842_04G051700</name>
</gene>
<accession>A0A922JQ34</accession>
<dbReference type="PANTHER" id="PTHR46412:SF9">
    <property type="entry name" value="TRANSCRIPTION FACTOR BIM3"/>
    <property type="match status" value="1"/>
</dbReference>
<dbReference type="PROSITE" id="PS50888">
    <property type="entry name" value="BHLH"/>
    <property type="match status" value="1"/>
</dbReference>
<comment type="subcellular location">
    <subcellularLocation>
        <location evidence="1">Nucleus</location>
    </subcellularLocation>
</comment>
<keyword evidence="2" id="KW-0805">Transcription regulation</keyword>
<evidence type="ECO:0000256" key="5">
    <source>
        <dbReference type="SAM" id="MobiDB-lite"/>
    </source>
</evidence>
<dbReference type="SMART" id="SM00353">
    <property type="entry name" value="HLH"/>
    <property type="match status" value="1"/>
</dbReference>
<evidence type="ECO:0000256" key="4">
    <source>
        <dbReference type="ARBA" id="ARBA00023242"/>
    </source>
</evidence>
<dbReference type="Pfam" id="PF00010">
    <property type="entry name" value="HLH"/>
    <property type="match status" value="1"/>
</dbReference>
<sequence length="340" mass="37465">MVKSPKSHDLDHDQDEFEECDVVGRNVSCSRSGDGKSKDQKSTAHRSKHSETEQRRRSKINERFQILRDIIPQNDQKRDKASFLLEVIEYIQFLQDKLNMYEGQYHGWSPEPKKLIPWRNNCGPAESIVDHFQVIKNGFGLENNVGPPALLTNAQNTPESELGTAAAYKALNHPTGSAIPAVPSNLQMKPNIFDPAVGGGVPAWSLQESISDAENMPSQPQSQWWHARPYPTEDAAPNNMSEHELAVDSGSVSMSSAYSQEILNSLTQELQSSGVDLSQANISVQINVGKSANSRLNAIASNSKDGKKLSLNDQVMAHTAVGSCHNESGLAHKRLRTEES</sequence>
<dbReference type="GO" id="GO:0003700">
    <property type="term" value="F:DNA-binding transcription factor activity"/>
    <property type="evidence" value="ECO:0007669"/>
    <property type="project" value="InterPro"/>
</dbReference>
<keyword evidence="3" id="KW-0804">Transcription</keyword>
<feature type="compositionally biased region" description="Basic and acidic residues" evidence="5">
    <location>
        <begin position="49"/>
        <end position="59"/>
    </location>
</feature>
<evidence type="ECO:0000256" key="1">
    <source>
        <dbReference type="ARBA" id="ARBA00004123"/>
    </source>
</evidence>
<evidence type="ECO:0000256" key="3">
    <source>
        <dbReference type="ARBA" id="ARBA00023163"/>
    </source>
</evidence>
<dbReference type="Proteomes" id="UP000811246">
    <property type="component" value="Chromosome 4"/>
</dbReference>
<dbReference type="GO" id="GO:0046983">
    <property type="term" value="F:protein dimerization activity"/>
    <property type="evidence" value="ECO:0007669"/>
    <property type="project" value="InterPro"/>
</dbReference>
<comment type="caution">
    <text evidence="7">The sequence shown here is derived from an EMBL/GenBank/DDBJ whole genome shotgun (WGS) entry which is preliminary data.</text>
</comment>